<dbReference type="GeneID" id="87944180"/>
<sequence length="133" mass="14829">MQALKPAEYRCIKAEVFFDESINRKKFPGRQGISLFDAQHVGFVSPECSVKLLQQFNLGIRAPYTSPSLCASCFIVGVIIGGLGGSLQMNKSADWAVIAFTYIYDINFTYSFAPICRIPLSEILNLNDVEHRT</sequence>
<dbReference type="EMBL" id="CP137309">
    <property type="protein sequence ID" value="WQF82663.1"/>
    <property type="molecule type" value="Genomic_DNA"/>
</dbReference>
<evidence type="ECO:0000313" key="2">
    <source>
        <dbReference type="Proteomes" id="UP001322277"/>
    </source>
</evidence>
<accession>A0AAX4II02</accession>
<protein>
    <submittedName>
        <fullName evidence="1">Uncharacterized protein</fullName>
    </submittedName>
</protein>
<name>A0AAX4II02_9PEZI</name>
<reference evidence="2" key="1">
    <citation type="journal article" date="2023" name="bioRxiv">
        <title>Complete genome of the Medicago anthracnose fungus, Colletotrichum destructivum, reveals a mini-chromosome-like region within a core chromosome.</title>
        <authorList>
            <person name="Lapalu N."/>
            <person name="Simon A."/>
            <person name="Lu A."/>
            <person name="Plaumann P.-L."/>
            <person name="Amselem J."/>
            <person name="Pigne S."/>
            <person name="Auger A."/>
            <person name="Koch C."/>
            <person name="Dallery J.-F."/>
            <person name="O'Connell R.J."/>
        </authorList>
    </citation>
    <scope>NUCLEOTIDE SEQUENCE [LARGE SCALE GENOMIC DNA]</scope>
    <source>
        <strain evidence="2">CBS 520.97</strain>
    </source>
</reference>
<organism evidence="1 2">
    <name type="scientific">Colletotrichum destructivum</name>
    <dbReference type="NCBI Taxonomy" id="34406"/>
    <lineage>
        <taxon>Eukaryota</taxon>
        <taxon>Fungi</taxon>
        <taxon>Dikarya</taxon>
        <taxon>Ascomycota</taxon>
        <taxon>Pezizomycotina</taxon>
        <taxon>Sordariomycetes</taxon>
        <taxon>Hypocreomycetidae</taxon>
        <taxon>Glomerellales</taxon>
        <taxon>Glomerellaceae</taxon>
        <taxon>Colletotrichum</taxon>
        <taxon>Colletotrichum destructivum species complex</taxon>
    </lineage>
</organism>
<evidence type="ECO:0000313" key="1">
    <source>
        <dbReference type="EMBL" id="WQF82663.1"/>
    </source>
</evidence>
<dbReference type="AlphaFoldDB" id="A0AAX4II02"/>
<gene>
    <name evidence="1" type="ORF">CDEST_07677</name>
</gene>
<dbReference type="RefSeq" id="XP_062779887.1">
    <property type="nucleotide sequence ID" value="XM_062923836.1"/>
</dbReference>
<proteinExistence type="predicted"/>
<dbReference type="KEGG" id="cdet:87944180"/>
<keyword evidence="2" id="KW-1185">Reference proteome</keyword>
<dbReference type="Proteomes" id="UP001322277">
    <property type="component" value="Chromosome 5"/>
</dbReference>